<feature type="transmembrane region" description="Helical" evidence="1">
    <location>
        <begin position="106"/>
        <end position="124"/>
    </location>
</feature>
<comment type="caution">
    <text evidence="2">The sequence shown here is derived from an EMBL/GenBank/DDBJ whole genome shotgun (WGS) entry which is preliminary data.</text>
</comment>
<dbReference type="AlphaFoldDB" id="A0A081CYA7"/>
<evidence type="ECO:0000313" key="2">
    <source>
        <dbReference type="EMBL" id="GAK71653.1"/>
    </source>
</evidence>
<name>A0A081CYA7_9HYPH</name>
<feature type="transmembrane region" description="Helical" evidence="1">
    <location>
        <begin position="131"/>
        <end position="153"/>
    </location>
</feature>
<protein>
    <submittedName>
        <fullName evidence="2">Uncharacterized protein</fullName>
    </submittedName>
</protein>
<sequence length="225" mass="25133">MFVVVMILLLYTMLLGAQLAFLVQLPRLSELLRDGRSMWLVFSTWPDTRFGLFFAMAYFVNIEVSKFSDFRSFRNWIGQLDRRHLVAVIGTSIFIMPLLWGAGMTLLLSIAAIILCCIVGRIILQWAQKAGVPTVIVVIVSAAAIGFFGNVLISKSYNDTFVCRKGSVELRSGQTVACDKIVSFSDKSLWLIESASQVRLVAWPNLEFKNVLDASRPKGVDSDAR</sequence>
<feature type="transmembrane region" description="Helical" evidence="1">
    <location>
        <begin position="83"/>
        <end position="100"/>
    </location>
</feature>
<feature type="transmembrane region" description="Helical" evidence="1">
    <location>
        <begin position="38"/>
        <end position="62"/>
    </location>
</feature>
<organism evidence="2 3">
    <name type="scientific">Agrobacterium rubi TR3 = NBRC 13261</name>
    <dbReference type="NCBI Taxonomy" id="1368415"/>
    <lineage>
        <taxon>Bacteria</taxon>
        <taxon>Pseudomonadati</taxon>
        <taxon>Pseudomonadota</taxon>
        <taxon>Alphaproteobacteria</taxon>
        <taxon>Hyphomicrobiales</taxon>
        <taxon>Rhizobiaceae</taxon>
        <taxon>Rhizobium/Agrobacterium group</taxon>
        <taxon>Agrobacterium</taxon>
    </lineage>
</organism>
<keyword evidence="1" id="KW-0472">Membrane</keyword>
<proteinExistence type="predicted"/>
<evidence type="ECO:0000256" key="1">
    <source>
        <dbReference type="SAM" id="Phobius"/>
    </source>
</evidence>
<dbReference type="Proteomes" id="UP000028701">
    <property type="component" value="Unassembled WGS sequence"/>
</dbReference>
<evidence type="ECO:0000313" key="3">
    <source>
        <dbReference type="Proteomes" id="UP000028701"/>
    </source>
</evidence>
<gene>
    <name evidence="2" type="ORF">RRU01S_19_00580</name>
</gene>
<accession>A0A081CYA7</accession>
<reference evidence="2 3" key="1">
    <citation type="submission" date="2014-08" db="EMBL/GenBank/DDBJ databases">
        <title>Whole genome shotgun sequence of Rhizobium rubi NBRC 13261.</title>
        <authorList>
            <person name="Katano-Makiyama Y."/>
            <person name="Hosoyama A."/>
            <person name="Hashimoto M."/>
            <person name="Hosoyama Y."/>
            <person name="Noguchi M."/>
            <person name="Tsuchikane K."/>
            <person name="Uohara A."/>
            <person name="Ohji S."/>
            <person name="Ichikawa N."/>
            <person name="Kimura A."/>
            <person name="Yamazoe A."/>
            <person name="Fujita N."/>
        </authorList>
    </citation>
    <scope>NUCLEOTIDE SEQUENCE [LARGE SCALE GENOMIC DNA]</scope>
    <source>
        <strain evidence="2 3">NBRC 13261</strain>
    </source>
</reference>
<keyword evidence="1" id="KW-0812">Transmembrane</keyword>
<dbReference type="EMBL" id="BBJU01000019">
    <property type="protein sequence ID" value="GAK71653.1"/>
    <property type="molecule type" value="Genomic_DNA"/>
</dbReference>
<keyword evidence="1" id="KW-1133">Transmembrane helix</keyword>